<dbReference type="RefSeq" id="WP_073154681.1">
    <property type="nucleotide sequence ID" value="NZ_FQVL01000005.1"/>
</dbReference>
<evidence type="ECO:0000259" key="3">
    <source>
        <dbReference type="PROSITE" id="PS50977"/>
    </source>
</evidence>
<evidence type="ECO:0000313" key="5">
    <source>
        <dbReference type="Proteomes" id="UP000184476"/>
    </source>
</evidence>
<dbReference type="Gene3D" id="1.10.357.10">
    <property type="entry name" value="Tetracycline Repressor, domain 2"/>
    <property type="match status" value="1"/>
</dbReference>
<organism evidence="4 5">
    <name type="scientific">Seinonella peptonophila</name>
    <dbReference type="NCBI Taxonomy" id="112248"/>
    <lineage>
        <taxon>Bacteria</taxon>
        <taxon>Bacillati</taxon>
        <taxon>Bacillota</taxon>
        <taxon>Bacilli</taxon>
        <taxon>Bacillales</taxon>
        <taxon>Thermoactinomycetaceae</taxon>
        <taxon>Seinonella</taxon>
    </lineage>
</organism>
<dbReference type="STRING" id="112248.SAMN05444392_10556"/>
<protein>
    <submittedName>
        <fullName evidence="4">Transcriptional regulator, TetR family</fullName>
    </submittedName>
</protein>
<dbReference type="Proteomes" id="UP000184476">
    <property type="component" value="Unassembled WGS sequence"/>
</dbReference>
<dbReference type="AlphaFoldDB" id="A0A1M4XL44"/>
<dbReference type="InterPro" id="IPR001647">
    <property type="entry name" value="HTH_TetR"/>
</dbReference>
<accession>A0A1M4XL44</accession>
<name>A0A1M4XL44_9BACL</name>
<dbReference type="GO" id="GO:0003677">
    <property type="term" value="F:DNA binding"/>
    <property type="evidence" value="ECO:0007669"/>
    <property type="project" value="UniProtKB-UniRule"/>
</dbReference>
<evidence type="ECO:0000256" key="2">
    <source>
        <dbReference type="PROSITE-ProRule" id="PRU00335"/>
    </source>
</evidence>
<dbReference type="InterPro" id="IPR050624">
    <property type="entry name" value="HTH-type_Tx_Regulator"/>
</dbReference>
<keyword evidence="5" id="KW-1185">Reference proteome</keyword>
<feature type="DNA-binding region" description="H-T-H motif" evidence="2">
    <location>
        <begin position="33"/>
        <end position="52"/>
    </location>
</feature>
<dbReference type="PRINTS" id="PR00455">
    <property type="entry name" value="HTHTETR"/>
</dbReference>
<dbReference type="EMBL" id="FQVL01000005">
    <property type="protein sequence ID" value="SHE94146.1"/>
    <property type="molecule type" value="Genomic_DNA"/>
</dbReference>
<dbReference type="SUPFAM" id="SSF46689">
    <property type="entry name" value="Homeodomain-like"/>
    <property type="match status" value="1"/>
</dbReference>
<dbReference type="PANTHER" id="PTHR43479:SF11">
    <property type="entry name" value="ACREF_ENVCD OPERON REPRESSOR-RELATED"/>
    <property type="match status" value="1"/>
</dbReference>
<gene>
    <name evidence="4" type="ORF">SAMN05444392_10556</name>
</gene>
<keyword evidence="1 2" id="KW-0238">DNA-binding</keyword>
<feature type="domain" description="HTH tetR-type" evidence="3">
    <location>
        <begin position="10"/>
        <end position="70"/>
    </location>
</feature>
<dbReference type="Pfam" id="PF00440">
    <property type="entry name" value="TetR_N"/>
    <property type="match status" value="1"/>
</dbReference>
<reference evidence="4 5" key="1">
    <citation type="submission" date="2016-11" db="EMBL/GenBank/DDBJ databases">
        <authorList>
            <person name="Jaros S."/>
            <person name="Januszkiewicz K."/>
            <person name="Wedrychowicz H."/>
        </authorList>
    </citation>
    <scope>NUCLEOTIDE SEQUENCE [LARGE SCALE GENOMIC DNA]</scope>
    <source>
        <strain evidence="4 5">DSM 44666</strain>
    </source>
</reference>
<dbReference type="InterPro" id="IPR009057">
    <property type="entry name" value="Homeodomain-like_sf"/>
</dbReference>
<evidence type="ECO:0000256" key="1">
    <source>
        <dbReference type="ARBA" id="ARBA00023125"/>
    </source>
</evidence>
<evidence type="ECO:0000313" key="4">
    <source>
        <dbReference type="EMBL" id="SHE94146.1"/>
    </source>
</evidence>
<dbReference type="PANTHER" id="PTHR43479">
    <property type="entry name" value="ACREF/ENVCD OPERON REPRESSOR-RELATED"/>
    <property type="match status" value="1"/>
</dbReference>
<dbReference type="OrthoDB" id="9812993at2"/>
<proteinExistence type="predicted"/>
<sequence>MPQFTQREKEQIKEQLLTTARKLFATKGLKKTSLEELTSSVGIAKSSFYIFFESKEVLYLELLDEDGPGIEERVWTVVNEQKTTQDKLKSYLHAMTKELEENPLMKRLQTHPEEIQLVARKVSPEFLQRKTARNIIPLIQFLEQLKEAGQLIDEDIMTIVSFMRAAMTISRHKEDIGEEQYPKVAEMMFDAISKYITI</sequence>
<dbReference type="PROSITE" id="PS50977">
    <property type="entry name" value="HTH_TETR_2"/>
    <property type="match status" value="1"/>
</dbReference>